<dbReference type="PANTHER" id="PTHR19846:SF0">
    <property type="entry name" value="PRE-MRNA PROCESSING FACTOR 4"/>
    <property type="match status" value="1"/>
</dbReference>
<dbReference type="PRINTS" id="PR00320">
    <property type="entry name" value="GPROTEINBRPT"/>
</dbReference>
<feature type="repeat" description="WD" evidence="3">
    <location>
        <begin position="319"/>
        <end position="360"/>
    </location>
</feature>
<dbReference type="SUPFAM" id="SSF158230">
    <property type="entry name" value="PRP4-like"/>
    <property type="match status" value="1"/>
</dbReference>
<dbReference type="InterPro" id="IPR036322">
    <property type="entry name" value="WD40_repeat_dom_sf"/>
</dbReference>
<evidence type="ECO:0000256" key="3">
    <source>
        <dbReference type="PROSITE-ProRule" id="PRU00221"/>
    </source>
</evidence>
<dbReference type="PROSITE" id="PS50294">
    <property type="entry name" value="WD_REPEATS_REGION"/>
    <property type="match status" value="5"/>
</dbReference>
<reference evidence="6 7" key="1">
    <citation type="journal article" date="2018" name="Mol. Biol. Evol.">
        <title>Broad Genomic Sampling Reveals a Smut Pathogenic Ancestry of the Fungal Clade Ustilaginomycotina.</title>
        <authorList>
            <person name="Kijpornyongpan T."/>
            <person name="Mondo S.J."/>
            <person name="Barry K."/>
            <person name="Sandor L."/>
            <person name="Lee J."/>
            <person name="Lipzen A."/>
            <person name="Pangilinan J."/>
            <person name="LaButti K."/>
            <person name="Hainaut M."/>
            <person name="Henrissat B."/>
            <person name="Grigoriev I.V."/>
            <person name="Spatafora J.W."/>
            <person name="Aime M.C."/>
        </authorList>
    </citation>
    <scope>NUCLEOTIDE SEQUENCE [LARGE SCALE GENOMIC DNA]</scope>
    <source>
        <strain evidence="6 7">MCA 4718</strain>
    </source>
</reference>
<dbReference type="OrthoDB" id="540662at2759"/>
<feature type="repeat" description="WD" evidence="3">
    <location>
        <begin position="277"/>
        <end position="318"/>
    </location>
</feature>
<dbReference type="InterPro" id="IPR001680">
    <property type="entry name" value="WD40_rpt"/>
</dbReference>
<feature type="domain" description="Pre-mRNA processing factor 4 (PRP4)-like" evidence="5">
    <location>
        <begin position="50"/>
        <end position="102"/>
    </location>
</feature>
<dbReference type="InterPro" id="IPR020472">
    <property type="entry name" value="WD40_PAC1"/>
</dbReference>
<dbReference type="InterPro" id="IPR019775">
    <property type="entry name" value="WD40_repeat_CS"/>
</dbReference>
<dbReference type="RefSeq" id="XP_025348268.1">
    <property type="nucleotide sequence ID" value="XM_025493703.1"/>
</dbReference>
<evidence type="ECO:0000313" key="7">
    <source>
        <dbReference type="Proteomes" id="UP000245942"/>
    </source>
</evidence>
<evidence type="ECO:0000313" key="6">
    <source>
        <dbReference type="EMBL" id="PWN21108.1"/>
    </source>
</evidence>
<dbReference type="Gene3D" id="2.130.10.10">
    <property type="entry name" value="YVTN repeat-like/Quinoprotein amine dehydrogenase"/>
    <property type="match status" value="2"/>
</dbReference>
<accession>A0A316U8D7</accession>
<dbReference type="GO" id="GO:0000398">
    <property type="term" value="P:mRNA splicing, via spliceosome"/>
    <property type="evidence" value="ECO:0007669"/>
    <property type="project" value="TreeGrafter"/>
</dbReference>
<organism evidence="6 7">
    <name type="scientific">Pseudomicrostroma glucosiphilum</name>
    <dbReference type="NCBI Taxonomy" id="1684307"/>
    <lineage>
        <taxon>Eukaryota</taxon>
        <taxon>Fungi</taxon>
        <taxon>Dikarya</taxon>
        <taxon>Basidiomycota</taxon>
        <taxon>Ustilaginomycotina</taxon>
        <taxon>Exobasidiomycetes</taxon>
        <taxon>Microstromatales</taxon>
        <taxon>Microstromatales incertae sedis</taxon>
        <taxon>Pseudomicrostroma</taxon>
    </lineage>
</organism>
<dbReference type="InterPro" id="IPR015943">
    <property type="entry name" value="WD40/YVTN_repeat-like_dom_sf"/>
</dbReference>
<proteinExistence type="predicted"/>
<dbReference type="PROSITE" id="PS50082">
    <property type="entry name" value="WD_REPEATS_2"/>
    <property type="match status" value="7"/>
</dbReference>
<dbReference type="EMBL" id="KZ819326">
    <property type="protein sequence ID" value="PWN21108.1"/>
    <property type="molecule type" value="Genomic_DNA"/>
</dbReference>
<dbReference type="InterPro" id="IPR014906">
    <property type="entry name" value="PRP4-like"/>
</dbReference>
<feature type="repeat" description="WD" evidence="3">
    <location>
        <begin position="361"/>
        <end position="402"/>
    </location>
</feature>
<sequence>MDLDDAAQEDGLTVDELVASSSLPSSSANTAALLETFENRKLSRSLAVPTNDSDVRLRLRHLGEPTTCFAEAKVDRRERLREALVKERQKRLELRLAKGEEDDEGQEEDVRSESEEEGEQEEEFFTEGTADLLAARRDIAWYSLARAKARIGIQRHEAKASLSTIVGSRRAVFDPLRRFTSLGSQPADERPISVVRFSPDGQQLATGSWSGALKLWNVPSASHRKDFRGHTDKLGGVAWHPRSTLGQSSSAVNLVSGAADNKVCLWSLEKDTPLHILEGHAARVARVAFHPSGNYVASASFDGTWRLWDLEKHKELLLQEGHAKEVYAVEFQGDGALCASGGLDAIGRLWDLRTGRTSMVLDGHAKEILSIDFHPNGYQVATASGDDTVRIWDLRTLSSIYTIPAHQSSVADVRFFKGRDRLKLSTSGMYLATAGYDGLLKIWSADDWQLLRSLSGDNGKVMSCDVHPDGQFLASGDWGRTFKLWGAL</sequence>
<dbReference type="STRING" id="1684307.A0A316U8D7"/>
<dbReference type="PANTHER" id="PTHR19846">
    <property type="entry name" value="WD40 REPEAT PROTEIN"/>
    <property type="match status" value="1"/>
</dbReference>
<feature type="compositionally biased region" description="Acidic residues" evidence="4">
    <location>
        <begin position="114"/>
        <end position="125"/>
    </location>
</feature>
<dbReference type="GeneID" id="37015437"/>
<dbReference type="InterPro" id="IPR036285">
    <property type="entry name" value="PRP4-like_sf"/>
</dbReference>
<keyword evidence="1 3" id="KW-0853">WD repeat</keyword>
<evidence type="ECO:0000256" key="1">
    <source>
        <dbReference type="ARBA" id="ARBA00022574"/>
    </source>
</evidence>
<gene>
    <name evidence="6" type="ORF">BCV69DRAFT_290217</name>
</gene>
<dbReference type="FunFam" id="2.130.10.10:FF:000443">
    <property type="entry name" value="U4/U6 small nuclear ribonucleoprotein Prp4"/>
    <property type="match status" value="1"/>
</dbReference>
<evidence type="ECO:0000256" key="4">
    <source>
        <dbReference type="SAM" id="MobiDB-lite"/>
    </source>
</evidence>
<dbReference type="GO" id="GO:0030621">
    <property type="term" value="F:U4 snRNA binding"/>
    <property type="evidence" value="ECO:0007669"/>
    <property type="project" value="TreeGrafter"/>
</dbReference>
<evidence type="ECO:0000256" key="2">
    <source>
        <dbReference type="ARBA" id="ARBA00022737"/>
    </source>
</evidence>
<dbReference type="GO" id="GO:0017070">
    <property type="term" value="F:U6 snRNA binding"/>
    <property type="evidence" value="ECO:0007669"/>
    <property type="project" value="TreeGrafter"/>
</dbReference>
<feature type="region of interest" description="Disordered" evidence="4">
    <location>
        <begin position="96"/>
        <end position="127"/>
    </location>
</feature>
<dbReference type="GO" id="GO:0046540">
    <property type="term" value="C:U4/U6 x U5 tri-snRNP complex"/>
    <property type="evidence" value="ECO:0007669"/>
    <property type="project" value="TreeGrafter"/>
</dbReference>
<dbReference type="Pfam" id="PF08799">
    <property type="entry name" value="PRP4"/>
    <property type="match status" value="1"/>
</dbReference>
<dbReference type="CDD" id="cd00200">
    <property type="entry name" value="WD40"/>
    <property type="match status" value="1"/>
</dbReference>
<dbReference type="AlphaFoldDB" id="A0A316U8D7"/>
<keyword evidence="2" id="KW-0677">Repeat</keyword>
<name>A0A316U8D7_9BASI</name>
<keyword evidence="7" id="KW-1185">Reference proteome</keyword>
<evidence type="ECO:0000259" key="5">
    <source>
        <dbReference type="SMART" id="SM00500"/>
    </source>
</evidence>
<protein>
    <submittedName>
        <fullName evidence="6">WD40 repeat-like protein</fullName>
    </submittedName>
</protein>
<feature type="repeat" description="WD" evidence="3">
    <location>
        <begin position="422"/>
        <end position="453"/>
    </location>
</feature>
<dbReference type="SUPFAM" id="SSF50978">
    <property type="entry name" value="WD40 repeat-like"/>
    <property type="match status" value="1"/>
</dbReference>
<dbReference type="PROSITE" id="PS00678">
    <property type="entry name" value="WD_REPEATS_1"/>
    <property type="match status" value="2"/>
</dbReference>
<dbReference type="FunFam" id="2.130.10.10:FF:001211">
    <property type="entry name" value="CBN-PRP-4 protein"/>
    <property type="match status" value="1"/>
</dbReference>
<feature type="repeat" description="WD" evidence="3">
    <location>
        <begin position="185"/>
        <end position="226"/>
    </location>
</feature>
<feature type="repeat" description="WD" evidence="3">
    <location>
        <begin position="454"/>
        <end position="488"/>
    </location>
</feature>
<dbReference type="SMART" id="SM00320">
    <property type="entry name" value="WD40"/>
    <property type="match status" value="7"/>
</dbReference>
<dbReference type="Pfam" id="PF00400">
    <property type="entry name" value="WD40"/>
    <property type="match status" value="7"/>
</dbReference>
<dbReference type="Proteomes" id="UP000245942">
    <property type="component" value="Unassembled WGS sequence"/>
</dbReference>
<feature type="repeat" description="WD" evidence="3">
    <location>
        <begin position="227"/>
        <end position="276"/>
    </location>
</feature>
<dbReference type="Gene3D" id="4.10.280.110">
    <property type="entry name" value="Pre-mRNA processing factor 4 domain"/>
    <property type="match status" value="1"/>
</dbReference>
<dbReference type="SMART" id="SM00500">
    <property type="entry name" value="SFM"/>
    <property type="match status" value="1"/>
</dbReference>